<proteinExistence type="predicted"/>
<protein>
    <submittedName>
        <fullName evidence="2">Uncharacterized protein</fullName>
    </submittedName>
</protein>
<name>A0AA37W942_9PROT</name>
<evidence type="ECO:0000256" key="1">
    <source>
        <dbReference type="SAM" id="MobiDB-lite"/>
    </source>
</evidence>
<accession>A0AA37W942</accession>
<dbReference type="AlphaFoldDB" id="A0AA37W942"/>
<sequence>MVQSSVTACPGFSKSLFCEIPTPDRLKTRHIPSPPSGVAIPTGSNLSQPKKHPIRLQNSKYKQKALSPQTRLYSRYSPRHQAAPAPRDRAYD</sequence>
<feature type="region of interest" description="Disordered" evidence="1">
    <location>
        <begin position="24"/>
        <end position="92"/>
    </location>
</feature>
<dbReference type="EMBL" id="BSNZ01000003">
    <property type="protein sequence ID" value="GLQ83660.1"/>
    <property type="molecule type" value="Genomic_DNA"/>
</dbReference>
<keyword evidence="3" id="KW-1185">Reference proteome</keyword>
<comment type="caution">
    <text evidence="2">The sequence shown here is derived from an EMBL/GenBank/DDBJ whole genome shotgun (WGS) entry which is preliminary data.</text>
</comment>
<organism evidence="2 3">
    <name type="scientific">Gluconobacter sphaericus NBRC 12467</name>
    <dbReference type="NCBI Taxonomy" id="1307951"/>
    <lineage>
        <taxon>Bacteria</taxon>
        <taxon>Pseudomonadati</taxon>
        <taxon>Pseudomonadota</taxon>
        <taxon>Alphaproteobacteria</taxon>
        <taxon>Acetobacterales</taxon>
        <taxon>Acetobacteraceae</taxon>
        <taxon>Gluconobacter</taxon>
    </lineage>
</organism>
<gene>
    <name evidence="2" type="ORF">GCM10007872_05680</name>
</gene>
<evidence type="ECO:0000313" key="3">
    <source>
        <dbReference type="Proteomes" id="UP001156708"/>
    </source>
</evidence>
<evidence type="ECO:0000313" key="2">
    <source>
        <dbReference type="EMBL" id="GLQ83660.1"/>
    </source>
</evidence>
<dbReference type="Proteomes" id="UP001156708">
    <property type="component" value="Unassembled WGS sequence"/>
</dbReference>
<reference evidence="3" key="1">
    <citation type="journal article" date="2019" name="Int. J. Syst. Evol. Microbiol.">
        <title>The Global Catalogue of Microorganisms (GCM) 10K type strain sequencing project: providing services to taxonomists for standard genome sequencing and annotation.</title>
        <authorList>
            <consortium name="The Broad Institute Genomics Platform"/>
            <consortium name="The Broad Institute Genome Sequencing Center for Infectious Disease"/>
            <person name="Wu L."/>
            <person name="Ma J."/>
        </authorList>
    </citation>
    <scope>NUCLEOTIDE SEQUENCE [LARGE SCALE GENOMIC DNA]</scope>
    <source>
        <strain evidence="3">NBRC 12467</strain>
    </source>
</reference>
<feature type="compositionally biased region" description="Polar residues" evidence="1">
    <location>
        <begin position="56"/>
        <end position="72"/>
    </location>
</feature>